<feature type="compositionally biased region" description="Low complexity" evidence="4">
    <location>
        <begin position="3282"/>
        <end position="3297"/>
    </location>
</feature>
<dbReference type="RefSeq" id="WP_309532298.1">
    <property type="nucleotide sequence ID" value="NZ_CP133721.1"/>
</dbReference>
<feature type="region of interest" description="Disordered" evidence="4">
    <location>
        <begin position="3282"/>
        <end position="3308"/>
    </location>
</feature>
<feature type="compositionally biased region" description="Acidic residues" evidence="4">
    <location>
        <begin position="3564"/>
        <end position="3579"/>
    </location>
</feature>
<feature type="domain" description="Ig-like" evidence="5">
    <location>
        <begin position="1565"/>
        <end position="1651"/>
    </location>
</feature>
<dbReference type="Pfam" id="PF02412">
    <property type="entry name" value="TSP_3"/>
    <property type="match status" value="4"/>
</dbReference>
<dbReference type="Gene3D" id="2.60.40.10">
    <property type="entry name" value="Immunoglobulins"/>
    <property type="match status" value="5"/>
</dbReference>
<dbReference type="NCBIfam" id="TIGR04131">
    <property type="entry name" value="Bac_Flav_CTERM"/>
    <property type="match status" value="1"/>
</dbReference>
<feature type="compositionally biased region" description="Acidic residues" evidence="4">
    <location>
        <begin position="3665"/>
        <end position="3680"/>
    </location>
</feature>
<name>A0ABY9RAI3_9FLAO</name>
<dbReference type="Pfam" id="PF13385">
    <property type="entry name" value="Laminin_G_3"/>
    <property type="match status" value="3"/>
</dbReference>
<dbReference type="Gene3D" id="2.60.120.200">
    <property type="match status" value="3"/>
</dbReference>
<dbReference type="SMART" id="SM00282">
    <property type="entry name" value="LamG"/>
    <property type="match status" value="1"/>
</dbReference>
<evidence type="ECO:0000259" key="5">
    <source>
        <dbReference type="PROSITE" id="PS50835"/>
    </source>
</evidence>
<protein>
    <submittedName>
        <fullName evidence="6">LamG-like jellyroll fold domain-containing protein</fullName>
    </submittedName>
</protein>
<dbReference type="InterPro" id="IPR026341">
    <property type="entry name" value="T9SS_type_B"/>
</dbReference>
<evidence type="ECO:0000256" key="1">
    <source>
        <dbReference type="ARBA" id="ARBA00022729"/>
    </source>
</evidence>
<feature type="compositionally biased region" description="Low complexity" evidence="4">
    <location>
        <begin position="3654"/>
        <end position="3664"/>
    </location>
</feature>
<dbReference type="SUPFAM" id="SSF49313">
    <property type="entry name" value="Cadherin-like"/>
    <property type="match status" value="1"/>
</dbReference>
<dbReference type="CDD" id="cd00102">
    <property type="entry name" value="IPT"/>
    <property type="match status" value="1"/>
</dbReference>
<dbReference type="InterPro" id="IPR044023">
    <property type="entry name" value="Ig_7"/>
</dbReference>
<dbReference type="EMBL" id="CP133721">
    <property type="protein sequence ID" value="WMW77971.1"/>
    <property type="molecule type" value="Genomic_DNA"/>
</dbReference>
<evidence type="ECO:0000256" key="4">
    <source>
        <dbReference type="SAM" id="MobiDB-lite"/>
    </source>
</evidence>
<dbReference type="InterPro" id="IPR014756">
    <property type="entry name" value="Ig_E-set"/>
</dbReference>
<dbReference type="InterPro" id="IPR002909">
    <property type="entry name" value="IPT_dom"/>
</dbReference>
<dbReference type="InterPro" id="IPR015919">
    <property type="entry name" value="Cadherin-like_sf"/>
</dbReference>
<feature type="compositionally biased region" description="Acidic residues" evidence="4">
    <location>
        <begin position="3602"/>
        <end position="3615"/>
    </location>
</feature>
<dbReference type="Gene3D" id="4.10.1080.10">
    <property type="entry name" value="TSP type-3 repeat"/>
    <property type="match status" value="4"/>
</dbReference>
<keyword evidence="3" id="KW-1015">Disulfide bond</keyword>
<sequence length="4212" mass="432744">MKNTFFSKILKQLLFISVLLTFGFSQGQTKRVLANWMGGNASSISFPYNGDYSNPITNGCSMNYSGITPQNDNRFFFTANPSSTLNTSTSPYISFTINAGSSSIDLDRIVFQSYAGASLNTSLRYSVDGYASNLGSITANGSSYSLTSVDLNSLANISGTVEFRMYFYGNASATSIMLGSTGSAYSSVDGTPSSYGPTPVAPPTGYSWSSVSFWYNYFAPVITTSSSLTTFSKCTGLASNAQTFSVSGTNLTSNITIAALTGYEYSLDGITYTSTLNISPSSGSVASTPVYVRLTTASTGSPSGNISISATGATTQTIAVTGVVNSLPTITIGSVSNVFQSATSFIIPYTATTNSPTLYSVSAGTNALSGFTPVSDVIFSGSSGNLTVPIPTNSALGTYDFVLKVKNATTLCESTLVNFTMKVATAPPTITSFSPISGAVGSTVTITGTGFNTTATNNIVSFDGVSATVTSATATSLNVTVPYGTTGFSKIKVLNTATGIAYSKGSFSTTFHNGGFGNGDYNYGTGTFNGAVTFTTAASWQTTADWKSINLLVDYNNDGFPDYTSMSNSSSSIYIYKNTITTPGTTVSTSTFSTTAVTLTATTTPSAIFSEDINGDGKMDLIVPTGSSIDIFINTSSAGTISFATKQTFTLACSNRVRFVDINKDGMLDIFSYSGAAFKYLLNTSTLGAATINFGTSISLTTATTPLDFDMADFNNDGYLDILFSYASGYYISLGSNTGFGVFTSNASSFSSGNIVSGDLDNDGDIDFVVKTSTSAINYFTNNGSGVFTSLSSSVGSPSGILNGFDLANFNGDAYPEVYSSNANSGPYIAIFNNTTTSNTLSYANSTNAYSSSNPMGLKATDVNGDGRPDIVAPGYYNTSYYVNQNIIGIPTISSFTPTSGSGGTSITITGTYFTGTTDVKFNGISATSFTVNSSTSITAIAPIGTTGTVQVITPGGTVTSASNFTYSPTIVRTGTLTAFSKCSGSVSAAQTFTVSGTNLTANLVVAAYTNLEYSLDGTTYSSTLSITPTSGTVATTTIYVRMTAASASLTTGNISITSTGATNQTIAVSGTVSIVTAISAHPSTASQSVCQGATLTALTVTASGTSLTYQWYSNTIASTTGSTLITGATSASYTPTNSVPSTFYYYCVVTGTCGTLTSNFSGLITINETPVAGTATISATNICPGNTVTLSLTGNTGSIQWQSSLNNSTWNNITGATTATYTTAALTTTTYYRAAITSGVCTVANSNVLTVTVPTAPYPFDRAVNFTSGGHLTKAAGTSINLTNWTVEAWIYPTAWNYLAGIVSKRDFQFMTNSNGALSVMIERDWSWELTTTANNVVILNKWQHVAASYNATSKVVKIYVNGVLVHTFTRGQSFVPDFNSYDFKVGYNNGIGNGTPNRTFAGNIDEVKVWNTVRTDAEVASNFATQLIGNESGLVAYYKFDQGVGGANNTAITSLIDATANGNHLTPASSSPVYAMTGATNNIVQAGPAILTSPNICLNATTTLTHTVSGGTWSTSNASIISIDSSTGAATANAEGSATITYSFTDNGCNYSSTKVFSVLGLPAITTQPAATAQNICLNGTATALSVTATGAGLTYQWYKNITASNTGGTSISGATSASYTPLSTTAGEAYYYCIVSGTCTPAVTSNVSGLIKVYAPSVAGTISSSVTSICDSGSTTLTLAGNTGTIQWQRFDNPVWTDLSGETNTTYTTPILTQNTVYRVVVTNGLCSSVTSSDFTVPVNTSPSAPTSTTTINYCQGATATALVATPISGYSLQWYTTATGGTASTTAPTPLTTSVGSTIYYVSQKQNSSTVTTTTSAGVTASYVSGLTFGQTFQVSTTSRINSLAIGQIFAYSPVINLKIYNGFGGALLGSADATMTGSGYFNPIFTFVNSNIVLNANQTYYFEVTSTNSVSIYLMSVKNNTTPTGVLYQNNVANSALDFDFTLTSTSIANPCESPRTAITVNVNEVPTISGIQNMTVGGSTITLTGSGTPDNTTPWTSSNTAVATITSSGVVNAVGGGTTTITYLTASGCSKTAMLRVVDCSQPFGNALAFGVGSTAATADFVNIPSRIFPTQSVANFTIETWIRPAASDIMSGTPGNSWLSFLGYTGTKRSPSIYITNNGVLHASWSEGSTLIGTPVSASSPTSLVANKWTHVALVKDGTTMRLFVDGIQIQSITCAANLDLPDNAYWLGKSDQQFSGALDEVRFWSTTRTQAQIQATMNAELAGTEAGLLAYFDFNEGIAGGTNTSITSIINKANNTLNGTLTNFTRTGTTSNFVGNSVSSSDITGAATICGNTTAQYTHQIPGGTWSVSNGATATISTSGLLTATTNENITLSYTYALNGCSFTATKTVAINSPAAPVTNTTINLCQGATTSALTATALSGHTLQWYTVATGGTASSTAPTPSVTTLGTTMYYVSQKNNTTNCESARTAITVTINAVPTISGAQSITVGGTPLQLTGSGTADTLTPWTSSNTAAATVSSTGVVTAVGAGSTIITYTAANGCTATAVISVVDCSQPFGNALQFDGVDDSFSTASNLSALNITGNITLETWIKFDQVHSDYVRVIGKGDNSNRTYGLWLGTNGKLLFQIWSSFGSGLGLESTTALQPGVWYHISATRSGNTAKIYINGIEDASTSTTVTPQTNTLPLTVGYGGIHTWLKGALDEVRVWNVARSLSQIQQGMYNALVGNETGLVAYYDFNQGIAGGNNSTINAALDRTTNVLHGTLTNFAKTGTASNFVGNTAANFVITGAATLCANSTSQYTHQVSGGTWSLSSGANATISTSGLLTAAANEDITVSYTYVVNGCTFIATKAVSIVTPAITVQPSTTSQNVCVNGITATLAVTATGLNNTYQWYKNTTASTTGGTLITGATNSVYMPSNTLVGTTYYYCVVSNTCSSPMTSNVSGAITISPVSVAGTITGTTSICSGATTTLTLSGNVGTIQWQRFDNPVWTDLTGETNTSFTTPVLTQNTTYRAVVISGYCSSAMTSSFNVVVNPLPVISGTTSVGTGESITLSATTTAASSNAWVSSNTVVATVSNMGVVTGLTTGTTTITYTNNNGCSDTEIITVTLGTTIAPVLTSPVTNTTGATTLNFNYTLPEPPLAGSVALIFTPTGGGTPILWTMTNATSATFSYVVGTNPTTLPNVVSGTALGFTTYDVTLIYQDAFSNPATSVTNTNIQTLAPPSISFANTNYTGIINQSIAIQTVNAGGGMVTYSISPILPTGLSLNTATGVISGTPTVTLAQTSFTVTATNAAGTDSESFNLFIDADTDGDGIGNATDTDIDGDGTANGQDTNPTNPCIGYNSSTASSTWQTADCDGDGILNGSDADVDGNGTIDNGTDIDGDGINDANDPDIDGDGIPNGADSDPDGNGTINNGPDTDGDGINDANDPDIDGDGIPNGADSDPDGNGTINNGPDTDGDGINDANDPDIDGDGIPNGADADANGDGTIDNGAVDTDGDGIVDGADSDVNGDGVIDNGPDTDGDGINDANDPDIDGDGIPNGADADPDGDGTINNGPDTDGDGINDANDPDIDGDGVPNGADADPDGNGTINNGPDTDGDGINDANDPDIDGDGIPNGADADPDGDGTINNGPDTDGDGINDAADADPDGNGTIDNGPDTDGDGINDANDPDIDGDGIPNAADVDPDGNGTNNNGTDMDGDGINDANDPDMDGDGIPNGVDNCPNIVNPSVITQPSSQVVNICPNGTPPTLTIQANGQQLEYQWYVNTINSNVGGTPITGATSTSFVPSNALVGPHYYYVVVNGTCGMSKSEVSGAITVQDITLPTVVTQNISVALNASGTATITAAQINNGSTDNCSIASVTVSPSSFTCANIGTNTVTLTVTDGNGNVNTGTATVTVTESTLPTVVTQNISVALNASGTATIAAAQINNGSTDNCSIASMTVSPSSFTCTNIGTNIVTLTVTDGNGNINTGTATVTVTDTILPTVVTQNASVTLNAQGTATVTATQVNNGSFDNCSIATITVSPSSFTCANIGTNTVTVTVTDASGNVSSSTAIVTVVLDNSISANNDLDAIPDNCDDDDDNDGILDVNDNCQFIANQDQLNTDNDTMGDICDPDDDNDGIDDVYDNCPKSYNPYQEDRDNDGQGDSCDTIEINVSDAISPNGDGINDTWVIYNIENHPNAVVKVFNRWGKEVFKARHYQNNWGGEFGTNTETLPEGGSYYYQIDLDGDGSIDKDGWLYISRK</sequence>
<dbReference type="InterPro" id="IPR013517">
    <property type="entry name" value="FG-GAP"/>
</dbReference>
<dbReference type="PROSITE" id="PS51234">
    <property type="entry name" value="TSP3"/>
    <property type="match status" value="1"/>
</dbReference>
<evidence type="ECO:0000256" key="2">
    <source>
        <dbReference type="ARBA" id="ARBA00022837"/>
    </source>
</evidence>
<feature type="compositionally biased region" description="Polar residues" evidence="4">
    <location>
        <begin position="3298"/>
        <end position="3308"/>
    </location>
</feature>
<dbReference type="Gene3D" id="2.60.40.2700">
    <property type="match status" value="2"/>
</dbReference>
<dbReference type="PANTHER" id="PTHR10199">
    <property type="entry name" value="THROMBOSPONDIN"/>
    <property type="match status" value="1"/>
</dbReference>
<reference evidence="6" key="1">
    <citation type="submission" date="2023-09" db="EMBL/GenBank/DDBJ databases">
        <title>Flavobacterium sp. 20NA77.7 isolated from freshwater.</title>
        <authorList>
            <person name="Le V."/>
            <person name="Ko S.-R."/>
            <person name="Ahn C.-Y."/>
            <person name="Oh H.-M."/>
        </authorList>
    </citation>
    <scope>NUCLEOTIDE SEQUENCE</scope>
    <source>
        <strain evidence="6">20NA77.7</strain>
    </source>
</reference>
<dbReference type="InterPro" id="IPR028994">
    <property type="entry name" value="Integrin_alpha_N"/>
</dbReference>
<dbReference type="InterPro" id="IPR028974">
    <property type="entry name" value="TSP_type-3_rpt"/>
</dbReference>
<dbReference type="SMART" id="SM00560">
    <property type="entry name" value="LamGL"/>
    <property type="match status" value="3"/>
</dbReference>
<keyword evidence="1" id="KW-0732">Signal</keyword>
<evidence type="ECO:0000313" key="7">
    <source>
        <dbReference type="Proteomes" id="UP001180481"/>
    </source>
</evidence>
<dbReference type="InterPro" id="IPR003343">
    <property type="entry name" value="Big_2"/>
</dbReference>
<dbReference type="InterPro" id="IPR057586">
    <property type="entry name" value="Ig_NUP210_16th"/>
</dbReference>
<dbReference type="Pfam" id="PF02368">
    <property type="entry name" value="Big_2"/>
    <property type="match status" value="1"/>
</dbReference>
<dbReference type="InterPro" id="IPR013783">
    <property type="entry name" value="Ig-like_fold"/>
</dbReference>
<feature type="compositionally biased region" description="Acidic residues" evidence="4">
    <location>
        <begin position="3424"/>
        <end position="3439"/>
    </location>
</feature>
<feature type="compositionally biased region" description="Acidic residues" evidence="4">
    <location>
        <begin position="3526"/>
        <end position="3541"/>
    </location>
</feature>
<dbReference type="Pfam" id="PF25354">
    <property type="entry name" value="Ig_NUP210_16th"/>
    <property type="match status" value="1"/>
</dbReference>
<dbReference type="Pfam" id="PF13517">
    <property type="entry name" value="FG-GAP_3"/>
    <property type="match status" value="2"/>
</dbReference>
<dbReference type="InterPro" id="IPR017897">
    <property type="entry name" value="Thrombospondin_3_rpt"/>
</dbReference>
<dbReference type="Gene3D" id="2.60.40.1080">
    <property type="match status" value="4"/>
</dbReference>
<dbReference type="SUPFAM" id="SSF103647">
    <property type="entry name" value="TSP type-3 repeat"/>
    <property type="match status" value="1"/>
</dbReference>
<dbReference type="SUPFAM" id="SSF49373">
    <property type="entry name" value="Invasin/intimin cell-adhesion fragments"/>
    <property type="match status" value="3"/>
</dbReference>
<dbReference type="PANTHER" id="PTHR10199:SF119">
    <property type="entry name" value="RE20510P"/>
    <property type="match status" value="1"/>
</dbReference>
<dbReference type="SUPFAM" id="SSF69318">
    <property type="entry name" value="Integrin alpha N-terminal domain"/>
    <property type="match status" value="1"/>
</dbReference>
<dbReference type="InterPro" id="IPR008964">
    <property type="entry name" value="Invasin/intimin_cell_adhesion"/>
</dbReference>
<organism evidence="6 7">
    <name type="scientific">Flavobacterium nakdongensis</name>
    <dbReference type="NCBI Taxonomy" id="3073563"/>
    <lineage>
        <taxon>Bacteria</taxon>
        <taxon>Pseudomonadati</taxon>
        <taxon>Bacteroidota</taxon>
        <taxon>Flavobacteriia</taxon>
        <taxon>Flavobacteriales</taxon>
        <taxon>Flavobacteriaceae</taxon>
        <taxon>Flavobacterium</taxon>
    </lineage>
</organism>
<dbReference type="PROSITE" id="PS50835">
    <property type="entry name" value="IG_LIKE"/>
    <property type="match status" value="2"/>
</dbReference>
<feature type="compositionally biased region" description="Acidic residues" evidence="4">
    <location>
        <begin position="3486"/>
        <end position="3503"/>
    </location>
</feature>
<dbReference type="InterPro" id="IPR001791">
    <property type="entry name" value="Laminin_G"/>
</dbReference>
<dbReference type="InterPro" id="IPR007110">
    <property type="entry name" value="Ig-like_dom"/>
</dbReference>
<dbReference type="Pfam" id="PF13585">
    <property type="entry name" value="CHU_C"/>
    <property type="match status" value="1"/>
</dbReference>
<keyword evidence="2" id="KW-0106">Calcium</keyword>
<evidence type="ECO:0000313" key="6">
    <source>
        <dbReference type="EMBL" id="WMW77971.1"/>
    </source>
</evidence>
<dbReference type="InterPro" id="IPR006558">
    <property type="entry name" value="LamG-like"/>
</dbReference>
<dbReference type="InterPro" id="IPR003367">
    <property type="entry name" value="Thrombospondin_3-like_rpt"/>
</dbReference>
<feature type="compositionally biased region" description="Acidic residues" evidence="4">
    <location>
        <begin position="3625"/>
        <end position="3642"/>
    </location>
</feature>
<dbReference type="SUPFAM" id="SSF49899">
    <property type="entry name" value="Concanavalin A-like lectins/glucanases"/>
    <property type="match status" value="3"/>
</dbReference>
<dbReference type="SMART" id="SM00429">
    <property type="entry name" value="IPT"/>
    <property type="match status" value="2"/>
</dbReference>
<feature type="region of interest" description="Disordered" evidence="4">
    <location>
        <begin position="3334"/>
        <end position="3689"/>
    </location>
</feature>
<dbReference type="SUPFAM" id="SSF81296">
    <property type="entry name" value="E set domains"/>
    <property type="match status" value="2"/>
</dbReference>
<feature type="compositionally biased region" description="Acidic residues" evidence="4">
    <location>
        <begin position="3346"/>
        <end position="3363"/>
    </location>
</feature>
<dbReference type="Pfam" id="PF19081">
    <property type="entry name" value="Ig_7"/>
    <property type="match status" value="3"/>
</dbReference>
<feature type="compositionally biased region" description="Acidic residues" evidence="4">
    <location>
        <begin position="3386"/>
        <end position="3401"/>
    </location>
</feature>
<dbReference type="Proteomes" id="UP001180481">
    <property type="component" value="Chromosome"/>
</dbReference>
<proteinExistence type="predicted"/>
<feature type="domain" description="Ig-like" evidence="5">
    <location>
        <begin position="2824"/>
        <end position="2910"/>
    </location>
</feature>
<feature type="compositionally biased region" description="Low complexity" evidence="4">
    <location>
        <begin position="3440"/>
        <end position="3460"/>
    </location>
</feature>
<accession>A0ABY9RAI3</accession>
<dbReference type="InterPro" id="IPR013320">
    <property type="entry name" value="ConA-like_dom_sf"/>
</dbReference>
<gene>
    <name evidence="6" type="ORF">RF683_00570</name>
</gene>
<dbReference type="SMART" id="SM00635">
    <property type="entry name" value="BID_2"/>
    <property type="match status" value="5"/>
</dbReference>
<evidence type="ECO:0000256" key="3">
    <source>
        <dbReference type="ARBA" id="ARBA00023157"/>
    </source>
</evidence>
<keyword evidence="7" id="KW-1185">Reference proteome</keyword>